<dbReference type="PANTHER" id="PTHR47389">
    <property type="entry name" value="OS09G0436400 PROTEIN"/>
    <property type="match status" value="1"/>
</dbReference>
<evidence type="ECO:0000313" key="3">
    <source>
        <dbReference type="Proteomes" id="UP000008021"/>
    </source>
</evidence>
<feature type="compositionally biased region" description="Low complexity" evidence="1">
    <location>
        <begin position="35"/>
        <end position="45"/>
    </location>
</feature>
<dbReference type="PANTHER" id="PTHR47389:SF5">
    <property type="entry name" value="OS09G0436700 PROTEIN"/>
    <property type="match status" value="1"/>
</dbReference>
<dbReference type="SUPFAM" id="SSF50156">
    <property type="entry name" value="PDZ domain-like"/>
    <property type="match status" value="1"/>
</dbReference>
<name>A0A0E0DLX8_9ORYZ</name>
<feature type="compositionally biased region" description="Basic and acidic residues" evidence="1">
    <location>
        <begin position="67"/>
        <end position="80"/>
    </location>
</feature>
<feature type="compositionally biased region" description="Low complexity" evidence="1">
    <location>
        <begin position="1"/>
        <end position="14"/>
    </location>
</feature>
<feature type="compositionally biased region" description="Gly residues" evidence="1">
    <location>
        <begin position="112"/>
        <end position="122"/>
    </location>
</feature>
<sequence>MAPGAAGAEEASGSVKTRSSARRRRSVNRDGGSGVVASLASQSAARAERSERRSAKRSATLADQSSEGERAAKKMDLGVHEEEEGVKVAPPSASASVAEEQQGGKGGEDDGFGGSAGGGEGGALALPSASGVEEGIPVEDEASSCCSSPLRKPYIPRVVIGHNAMGREIYKPIGGEDFRALDPWEAKYQAKRDCQMKLPTLLPRVPDTCLTDRNLLHIRESSTKTVLHAAKFVVGLSSTIDGKSLSKSSGFMIDWDEKSKTGTILTSALLICKQSPSLDDWKSANQYASNAKVVVRFVDGTTVEGHFLYCQEHYNLAFYKIVVDRSIHLPSFNEGVKWAEEVFILGRDENSYLRTSYGRVQYLNPHMNERRHYVYIDGFSAPPEYYNGGPVIDLRGDVVGMSIRSTRGSFIPSNIILKCLQMWRKFQYLNRHTLDVFRDCFFDCQMKLPTLLPRVPDTCLTDRNLLHIRESSTKTVLHAAKFVVGLSSTIDGKSLSKSSGFMIDWDEKSKTGTILTSALLICKQSPSLDDWKSANQYASNAKVVVRFVDGTTVEGHFLYCQEHYNLAFYKIVVDRSIHLPSFNEGVKWAEEVFILGRDENSYLRTSYGRVQYLNPHMNERRHYVYIDGFSAPPEYYNGGPVIDLRGDVVGMSIRSTRGSFIPSNIILKCLQMWRKFQCIPRPHLQMKFWGMKFLNPAHLEVISCKCNIDEGLIVKEVSEGSIAEKLGVRVGDVIKFFNGKHISSTVELELLLLQISEDHFYNGNGLDSKIDIVIGVFHTRSGVWRSRKLTVHVSDKGEVVIRERQFMQDVHLTKQIQIQAHAREATRAVALAHTSAKPGERVGGGDNARKTQNPLPGGRARRGPRRPRPAPRRRHAVPHPSPSSDTHTSLARAAFVDYARTAVSSLPPYIPAAGQVLVAASSPVPDQRSRRSRAAGVRLPPAVRPRGGGPRRMEMSLGGGGVEERPGG</sequence>
<evidence type="ECO:0008006" key="4">
    <source>
        <dbReference type="Google" id="ProtNLM"/>
    </source>
</evidence>
<dbReference type="Pfam" id="PF13365">
    <property type="entry name" value="Trypsin_2"/>
    <property type="match status" value="2"/>
</dbReference>
<dbReference type="STRING" id="40149.A0A0E0DLX8"/>
<dbReference type="Proteomes" id="UP000008021">
    <property type="component" value="Chromosome 5"/>
</dbReference>
<keyword evidence="3" id="KW-1185">Reference proteome</keyword>
<proteinExistence type="predicted"/>
<dbReference type="Gramene" id="OMERI05G03060.1">
    <property type="protein sequence ID" value="OMERI05G03060.1"/>
    <property type="gene ID" value="OMERI05G03060"/>
</dbReference>
<feature type="compositionally biased region" description="Low complexity" evidence="1">
    <location>
        <begin position="88"/>
        <end position="101"/>
    </location>
</feature>
<dbReference type="AlphaFoldDB" id="A0A0E0DLX8"/>
<reference evidence="2" key="1">
    <citation type="submission" date="2015-04" db="UniProtKB">
        <authorList>
            <consortium name="EnsemblPlants"/>
        </authorList>
    </citation>
    <scope>IDENTIFICATION</scope>
</reference>
<feature type="compositionally biased region" description="Low complexity" evidence="1">
    <location>
        <begin position="934"/>
        <end position="945"/>
    </location>
</feature>
<protein>
    <recommendedName>
        <fullName evidence="4">PDZ domain-containing protein</fullName>
    </recommendedName>
</protein>
<accession>A0A0E0DLX8</accession>
<dbReference type="EnsemblPlants" id="OMERI05G03060.1">
    <property type="protein sequence ID" value="OMERI05G03060.1"/>
    <property type="gene ID" value="OMERI05G03060"/>
</dbReference>
<evidence type="ECO:0000256" key="1">
    <source>
        <dbReference type="SAM" id="MobiDB-lite"/>
    </source>
</evidence>
<organism evidence="2">
    <name type="scientific">Oryza meridionalis</name>
    <dbReference type="NCBI Taxonomy" id="40149"/>
    <lineage>
        <taxon>Eukaryota</taxon>
        <taxon>Viridiplantae</taxon>
        <taxon>Streptophyta</taxon>
        <taxon>Embryophyta</taxon>
        <taxon>Tracheophyta</taxon>
        <taxon>Spermatophyta</taxon>
        <taxon>Magnoliopsida</taxon>
        <taxon>Liliopsida</taxon>
        <taxon>Poales</taxon>
        <taxon>Poaceae</taxon>
        <taxon>BOP clade</taxon>
        <taxon>Oryzoideae</taxon>
        <taxon>Oryzeae</taxon>
        <taxon>Oryzinae</taxon>
        <taxon>Oryza</taxon>
    </lineage>
</organism>
<dbReference type="HOGENOM" id="CLU_012954_8_0_1"/>
<dbReference type="InterPro" id="IPR036034">
    <property type="entry name" value="PDZ_sf"/>
</dbReference>
<feature type="region of interest" description="Disordered" evidence="1">
    <location>
        <begin position="1"/>
        <end position="147"/>
    </location>
</feature>
<feature type="compositionally biased region" description="Basic residues" evidence="1">
    <location>
        <begin position="859"/>
        <end position="877"/>
    </location>
</feature>
<dbReference type="SUPFAM" id="SSF50494">
    <property type="entry name" value="Trypsin-like serine proteases"/>
    <property type="match status" value="2"/>
</dbReference>
<dbReference type="InterPro" id="IPR009003">
    <property type="entry name" value="Peptidase_S1_PA"/>
</dbReference>
<reference evidence="2" key="2">
    <citation type="submission" date="2018-05" db="EMBL/GenBank/DDBJ databases">
        <title>OmerRS3 (Oryza meridionalis Reference Sequence Version 3).</title>
        <authorList>
            <person name="Zhang J."/>
            <person name="Kudrna D."/>
            <person name="Lee S."/>
            <person name="Talag J."/>
            <person name="Welchert J."/>
            <person name="Wing R.A."/>
        </authorList>
    </citation>
    <scope>NUCLEOTIDE SEQUENCE [LARGE SCALE GENOMIC DNA]</scope>
    <source>
        <strain evidence="2">cv. OR44</strain>
    </source>
</reference>
<dbReference type="Gene3D" id="2.30.42.10">
    <property type="match status" value="1"/>
</dbReference>
<feature type="region of interest" description="Disordered" evidence="1">
    <location>
        <begin position="834"/>
        <end position="888"/>
    </location>
</feature>
<dbReference type="Gene3D" id="2.40.10.120">
    <property type="match status" value="2"/>
</dbReference>
<feature type="region of interest" description="Disordered" evidence="1">
    <location>
        <begin position="923"/>
        <end position="968"/>
    </location>
</feature>
<evidence type="ECO:0000313" key="2">
    <source>
        <dbReference type="EnsemblPlants" id="OMERI05G03060.1"/>
    </source>
</evidence>